<evidence type="ECO:0000313" key="10">
    <source>
        <dbReference type="Proteomes" id="UP000322899"/>
    </source>
</evidence>
<evidence type="ECO:0000313" key="12">
    <source>
        <dbReference type="Proteomes" id="UP000324907"/>
    </source>
</evidence>
<name>A0A5A8DXM6_CAFRO</name>
<keyword evidence="4" id="KW-0413">Isomerase</keyword>
<keyword evidence="3" id="KW-0325">Glycoprotein</keyword>
<dbReference type="InterPro" id="IPR052273">
    <property type="entry name" value="PPIase_FKBP"/>
</dbReference>
<evidence type="ECO:0000256" key="3">
    <source>
        <dbReference type="ARBA" id="ARBA00023180"/>
    </source>
</evidence>
<dbReference type="GO" id="GO:0003755">
    <property type="term" value="F:peptidyl-prolyl cis-trans isomerase activity"/>
    <property type="evidence" value="ECO:0007669"/>
    <property type="project" value="UniProtKB-KW"/>
</dbReference>
<dbReference type="InterPro" id="IPR046357">
    <property type="entry name" value="PPIase_dom_sf"/>
</dbReference>
<keyword evidence="2" id="KW-0677">Repeat</keyword>
<dbReference type="OMA" id="PERCERT"/>
<evidence type="ECO:0000313" key="8">
    <source>
        <dbReference type="EMBL" id="KAA0170216.1"/>
    </source>
</evidence>
<evidence type="ECO:0000256" key="5">
    <source>
        <dbReference type="SAM" id="SignalP"/>
    </source>
</evidence>
<accession>A0A5A8DXM6</accession>
<evidence type="ECO:0000259" key="6">
    <source>
        <dbReference type="PROSITE" id="PS50059"/>
    </source>
</evidence>
<dbReference type="OrthoDB" id="1902587at2759"/>
<dbReference type="PANTHER" id="PTHR46222">
    <property type="entry name" value="PEPTIDYL-PROLYL CIS-TRANS ISOMERASE FKBP7/14"/>
    <property type="match status" value="1"/>
</dbReference>
<dbReference type="InterPro" id="IPR001179">
    <property type="entry name" value="PPIase_FKBP_dom"/>
</dbReference>
<dbReference type="PANTHER" id="PTHR46222:SF3">
    <property type="entry name" value="PEPTIDYLPROLYL ISOMERASE"/>
    <property type="match status" value="1"/>
</dbReference>
<evidence type="ECO:0000313" key="7">
    <source>
        <dbReference type="EMBL" id="KAA0154913.1"/>
    </source>
</evidence>
<dbReference type="EMBL" id="VLTN01000009">
    <property type="protein sequence ID" value="KAA0154913.1"/>
    <property type="molecule type" value="Genomic_DNA"/>
</dbReference>
<dbReference type="Proteomes" id="UP000323011">
    <property type="component" value="Unassembled WGS sequence"/>
</dbReference>
<organism evidence="8 12">
    <name type="scientific">Cafeteria roenbergensis</name>
    <name type="common">Marine flagellate</name>
    <dbReference type="NCBI Taxonomy" id="33653"/>
    <lineage>
        <taxon>Eukaryota</taxon>
        <taxon>Sar</taxon>
        <taxon>Stramenopiles</taxon>
        <taxon>Bigyra</taxon>
        <taxon>Opalozoa</taxon>
        <taxon>Bicosoecida</taxon>
        <taxon>Cafeteriaceae</taxon>
        <taxon>Cafeteria</taxon>
    </lineage>
</organism>
<proteinExistence type="predicted"/>
<dbReference type="AlphaFoldDB" id="A0A5A8DXM6"/>
<reference evidence="10 11" key="1">
    <citation type="submission" date="2019-07" db="EMBL/GenBank/DDBJ databases">
        <title>Genomes of Cafeteria roenbergensis.</title>
        <authorList>
            <person name="Fischer M.G."/>
            <person name="Hackl T."/>
            <person name="Roman M."/>
        </authorList>
    </citation>
    <scope>NUCLEOTIDE SEQUENCE [LARGE SCALE GENOMIC DNA]</scope>
    <source>
        <strain evidence="7 11">BVI</strain>
        <strain evidence="9 10">E4-10P</strain>
        <strain evidence="8 12">RCC970-E3</strain>
    </source>
</reference>
<dbReference type="Proteomes" id="UP000322899">
    <property type="component" value="Unassembled WGS sequence"/>
</dbReference>
<sequence>MRAAALTVALSLAVAAWASEGASPDDTARVNAWVDSVKQAAGLVRQLVAAGKQDLAVAKLGTIINDAGSMREALQAAADGGARGARSEELASATEFDTGAAFSVNTTFKPKRCSGQLASPGHRVRIHYVGKFVHDSKVFASSFHTGSVPYRMVLGDPSELEAWNVGIEGMCPNERRSIVSPWNMAYGAKGNAKVGVPPKADVKFFIELVSVSERPAPGFSHLAKSRSEDL</sequence>
<dbReference type="EC" id="5.2.1.8" evidence="4"/>
<comment type="caution">
    <text evidence="8">The sequence shown here is derived from an EMBL/GenBank/DDBJ whole genome shotgun (WGS) entry which is preliminary data.</text>
</comment>
<dbReference type="EMBL" id="VLTO01000013">
    <property type="protein sequence ID" value="KAA0175602.1"/>
    <property type="molecule type" value="Genomic_DNA"/>
</dbReference>
<feature type="signal peptide" evidence="5">
    <location>
        <begin position="1"/>
        <end position="18"/>
    </location>
</feature>
<evidence type="ECO:0000256" key="1">
    <source>
        <dbReference type="ARBA" id="ARBA00022729"/>
    </source>
</evidence>
<dbReference type="SUPFAM" id="SSF54534">
    <property type="entry name" value="FKBP-like"/>
    <property type="match status" value="1"/>
</dbReference>
<evidence type="ECO:0000256" key="4">
    <source>
        <dbReference type="PROSITE-ProRule" id="PRU00277"/>
    </source>
</evidence>
<dbReference type="Gene3D" id="3.10.50.40">
    <property type="match status" value="1"/>
</dbReference>
<keyword evidence="4" id="KW-0697">Rotamase</keyword>
<feature type="domain" description="PPIase FKBP-type" evidence="6">
    <location>
        <begin position="121"/>
        <end position="212"/>
    </location>
</feature>
<keyword evidence="11" id="KW-1185">Reference proteome</keyword>
<comment type="catalytic activity">
    <reaction evidence="4">
        <text>[protein]-peptidylproline (omega=180) = [protein]-peptidylproline (omega=0)</text>
        <dbReference type="Rhea" id="RHEA:16237"/>
        <dbReference type="Rhea" id="RHEA-COMP:10747"/>
        <dbReference type="Rhea" id="RHEA-COMP:10748"/>
        <dbReference type="ChEBI" id="CHEBI:83833"/>
        <dbReference type="ChEBI" id="CHEBI:83834"/>
        <dbReference type="EC" id="5.2.1.8"/>
    </reaction>
</comment>
<dbReference type="EMBL" id="VLTL01000015">
    <property type="protein sequence ID" value="KAA0170216.1"/>
    <property type="molecule type" value="Genomic_DNA"/>
</dbReference>
<dbReference type="Pfam" id="PF00254">
    <property type="entry name" value="FKBP_C"/>
    <property type="match status" value="1"/>
</dbReference>
<feature type="chain" id="PRO_5033472994" description="peptidylprolyl isomerase" evidence="5">
    <location>
        <begin position="19"/>
        <end position="230"/>
    </location>
</feature>
<protein>
    <recommendedName>
        <fullName evidence="4">peptidylprolyl isomerase</fullName>
        <ecNumber evidence="4">5.2.1.8</ecNumber>
    </recommendedName>
</protein>
<dbReference type="Proteomes" id="UP000324907">
    <property type="component" value="Unassembled WGS sequence"/>
</dbReference>
<evidence type="ECO:0000313" key="9">
    <source>
        <dbReference type="EMBL" id="KAA0175602.1"/>
    </source>
</evidence>
<evidence type="ECO:0000256" key="2">
    <source>
        <dbReference type="ARBA" id="ARBA00022737"/>
    </source>
</evidence>
<gene>
    <name evidence="9" type="ORF">FNF27_03015</name>
    <name evidence="8" type="ORF">FNF28_01638</name>
    <name evidence="7" type="ORF">FNF29_02054</name>
</gene>
<keyword evidence="1 5" id="KW-0732">Signal</keyword>
<dbReference type="PROSITE" id="PS50059">
    <property type="entry name" value="FKBP_PPIASE"/>
    <property type="match status" value="1"/>
</dbReference>
<evidence type="ECO:0000313" key="11">
    <source>
        <dbReference type="Proteomes" id="UP000323011"/>
    </source>
</evidence>